<accession>K0TFB0</accession>
<name>K0TFB0_THAOC</name>
<comment type="caution">
    <text evidence="1">The sequence shown here is derived from an EMBL/GenBank/DDBJ whole genome shotgun (WGS) entry which is preliminary data.</text>
</comment>
<dbReference type="AlphaFoldDB" id="K0TFB0"/>
<sequence length="403" mass="45351">MSLDEYAEVLEHRVEGRGGIGTNWSNCEQLAASYRFTCKQPFVGDLQLDMASEWVKSVSSLDDGDAEKLMAKLNLGCSKVTAHGKNERKRLEEGFKICETVRAEAQRNVTKFLDSSSFIYHFDQTCLVVLSIISGSLGYKKKAAEFSKELKERDDKAGRADSGDFLLTDQAVDVPPHIYPHQDDVRPDQTREQRALQHLHGRVRPVSQECRKRLCECIAGGRVFRRLVRGIKTGGCDVSRFVFQHPLMLTTHSHVTQHAEAIKWMTETYTRSKRVYGPRHPDTMRSRKKFLMLSGFVDLPRRATLANAGAGGVKQEVTILKPTKGGKYIASIGSGRKVKVTPRQIILEVDTPVVHPEGFTCFVDGLDSRKDCYKVLAFSGIDEHDEEVFLDVPRDVRVFFAPC</sequence>
<protein>
    <submittedName>
        <fullName evidence="1">Uncharacterized protein</fullName>
    </submittedName>
</protein>
<gene>
    <name evidence="1" type="ORF">THAOC_02565</name>
</gene>
<dbReference type="Proteomes" id="UP000266841">
    <property type="component" value="Unassembled WGS sequence"/>
</dbReference>
<organism evidence="1 2">
    <name type="scientific">Thalassiosira oceanica</name>
    <name type="common">Marine diatom</name>
    <dbReference type="NCBI Taxonomy" id="159749"/>
    <lineage>
        <taxon>Eukaryota</taxon>
        <taxon>Sar</taxon>
        <taxon>Stramenopiles</taxon>
        <taxon>Ochrophyta</taxon>
        <taxon>Bacillariophyta</taxon>
        <taxon>Coscinodiscophyceae</taxon>
        <taxon>Thalassiosirophycidae</taxon>
        <taxon>Thalassiosirales</taxon>
        <taxon>Thalassiosiraceae</taxon>
        <taxon>Thalassiosira</taxon>
    </lineage>
</organism>
<evidence type="ECO:0000313" key="2">
    <source>
        <dbReference type="Proteomes" id="UP000266841"/>
    </source>
</evidence>
<reference evidence="1 2" key="1">
    <citation type="journal article" date="2012" name="Genome Biol.">
        <title>Genome and low-iron response of an oceanic diatom adapted to chronic iron limitation.</title>
        <authorList>
            <person name="Lommer M."/>
            <person name="Specht M."/>
            <person name="Roy A.S."/>
            <person name="Kraemer L."/>
            <person name="Andreson R."/>
            <person name="Gutowska M.A."/>
            <person name="Wolf J."/>
            <person name="Bergner S.V."/>
            <person name="Schilhabel M.B."/>
            <person name="Klostermeier U.C."/>
            <person name="Beiko R.G."/>
            <person name="Rosenstiel P."/>
            <person name="Hippler M."/>
            <person name="Laroche J."/>
        </authorList>
    </citation>
    <scope>NUCLEOTIDE SEQUENCE [LARGE SCALE GENOMIC DNA]</scope>
    <source>
        <strain evidence="1 2">CCMP1005</strain>
    </source>
</reference>
<evidence type="ECO:0000313" key="1">
    <source>
        <dbReference type="EMBL" id="EJK75704.1"/>
    </source>
</evidence>
<dbReference type="EMBL" id="AGNL01002771">
    <property type="protein sequence ID" value="EJK75704.1"/>
    <property type="molecule type" value="Genomic_DNA"/>
</dbReference>
<proteinExistence type="predicted"/>
<keyword evidence="2" id="KW-1185">Reference proteome</keyword>